<dbReference type="CDD" id="cd03394">
    <property type="entry name" value="PAP2_like_5"/>
    <property type="match status" value="1"/>
</dbReference>
<feature type="domain" description="Phosphatidic acid phosphatase type 2/haloperoxidase" evidence="1">
    <location>
        <begin position="63"/>
        <end position="162"/>
    </location>
</feature>
<evidence type="ECO:0000313" key="2">
    <source>
        <dbReference type="EMBL" id="MBT2161275.1"/>
    </source>
</evidence>
<keyword evidence="3" id="KW-1185">Reference proteome</keyword>
<dbReference type="Proteomes" id="UP000740413">
    <property type="component" value="Unassembled WGS sequence"/>
</dbReference>
<name>A0ABS5WEL3_9FLAO</name>
<evidence type="ECO:0000313" key="3">
    <source>
        <dbReference type="Proteomes" id="UP000740413"/>
    </source>
</evidence>
<organism evidence="2 3">
    <name type="scientific">Zobellia barbeyronii</name>
    <dbReference type="NCBI Taxonomy" id="2748009"/>
    <lineage>
        <taxon>Bacteria</taxon>
        <taxon>Pseudomonadati</taxon>
        <taxon>Bacteroidota</taxon>
        <taxon>Flavobacteriia</taxon>
        <taxon>Flavobacteriales</taxon>
        <taxon>Flavobacteriaceae</taxon>
        <taxon>Zobellia</taxon>
    </lineage>
</organism>
<dbReference type="EMBL" id="JACATN010000002">
    <property type="protein sequence ID" value="MBT2161275.1"/>
    <property type="molecule type" value="Genomic_DNA"/>
</dbReference>
<gene>
    <name evidence="2" type="ORF">HW347_08350</name>
</gene>
<comment type="caution">
    <text evidence="2">The sequence shown here is derived from an EMBL/GenBank/DDBJ whole genome shotgun (WGS) entry which is preliminary data.</text>
</comment>
<dbReference type="Gene3D" id="1.20.144.10">
    <property type="entry name" value="Phosphatidic acid phosphatase type 2/haloperoxidase"/>
    <property type="match status" value="1"/>
</dbReference>
<dbReference type="InterPro" id="IPR000326">
    <property type="entry name" value="PAP2/HPO"/>
</dbReference>
<dbReference type="RefSeq" id="WP_214611415.1">
    <property type="nucleotide sequence ID" value="NZ_JACATN010000002.1"/>
</dbReference>
<proteinExistence type="predicted"/>
<sequence length="189" mass="21069">MRQIIVILIVIIFYSANAQEIDSPKEIRRETNIQTFGDYAQFAPTAVSLITVIAKKDKKGFWQLSKSAGTNIALTYVLKYGINKHRPEGRTDGKAFPSGHTSFAFQGASFLQRRYGWKYGVPAYALAAYVGWSRMEGIGERHDGWDVLGGALVGIGSTYLFTTPYARDHFDISFKSGSGDYLIGVNYKF</sequence>
<accession>A0ABS5WEL3</accession>
<evidence type="ECO:0000259" key="1">
    <source>
        <dbReference type="SMART" id="SM00014"/>
    </source>
</evidence>
<dbReference type="SMART" id="SM00014">
    <property type="entry name" value="acidPPc"/>
    <property type="match status" value="1"/>
</dbReference>
<dbReference type="Pfam" id="PF01569">
    <property type="entry name" value="PAP2"/>
    <property type="match status" value="1"/>
</dbReference>
<protein>
    <submittedName>
        <fullName evidence="2">Phosphatase PAP2 family protein</fullName>
    </submittedName>
</protein>
<dbReference type="InterPro" id="IPR036938">
    <property type="entry name" value="PAP2/HPO_sf"/>
</dbReference>
<reference evidence="2 3" key="1">
    <citation type="submission" date="2020-06" db="EMBL/GenBank/DDBJ databases">
        <authorList>
            <person name="Isaeva M.P."/>
            <person name="Chernysheva N.Y."/>
        </authorList>
    </citation>
    <scope>NUCLEOTIDE SEQUENCE [LARGE SCALE GENOMIC DNA]</scope>
    <source>
        <strain evidence="2 3">KMM 6746</strain>
    </source>
</reference>
<dbReference type="SUPFAM" id="SSF48317">
    <property type="entry name" value="Acid phosphatase/Vanadium-dependent haloperoxidase"/>
    <property type="match status" value="1"/>
</dbReference>
<reference evidence="3" key="2">
    <citation type="submission" date="2023-07" db="EMBL/GenBank/DDBJ databases">
        <title>Zobellia barbeyronii sp. nov., a new marine flavobacterium, isolated from green and red algae.</title>
        <authorList>
            <person name="Nedashkovskaya O.I."/>
            <person name="Otstavnykh N."/>
            <person name="Zhukova N."/>
            <person name="Guzev K."/>
            <person name="Chausova V."/>
            <person name="Tekutyeva L."/>
            <person name="Mikhailov V."/>
            <person name="Isaeva M."/>
        </authorList>
    </citation>
    <scope>NUCLEOTIDE SEQUENCE [LARGE SCALE GENOMIC DNA]</scope>
    <source>
        <strain evidence="3">KMM 6746</strain>
    </source>
</reference>